<name>A0AAV3S3E1_LITER</name>
<proteinExistence type="predicted"/>
<sequence>MQNQPANLDLMLKESIKHFITSYSNGASDFSPFESIFFRLIQPMLDPPLELTWFYSALTCYSSNKLITKPNAKLLLVRDLFQLILSSSNLSSGVKKIALLAPVVYEFYHVIVQFSGNERLLLRTEVEDLVERVCGYVRVCCESVEHEDDSVVCVDDLVEVWTLDRKGGEIGGGLGVFLPILSDEVRNRVKGKCQVEELAGIVLCEVFWLRLWLKFDSGVARKEMTSDMSQWVVHTSKGSQGFYFLDGLLKMLLESNLPVSTLMSPEDAALLRKTVYDTVISVDYSILLSGRCYQSPDKLAKLIIAWTLVVESATQFARHTSDQTSAISYASAFLESSLVKQWMTNEAVIKQKFGPNICTSQALIKWLLDLEDHGFSIFDDEFLKVCAKVIVSSDGLEHEWAETCGGSRILENANIYSEDWERRGHEDEGDHEMVDSFETDSAVAISTVSTDVGRKRKEGREDILETRLKQFRYNCHEISIDEKLLPLLRGDVVNAGSR</sequence>
<dbReference type="AlphaFoldDB" id="A0AAV3S3E1"/>
<protein>
    <submittedName>
        <fullName evidence="1">Uncharacterized protein</fullName>
    </submittedName>
</protein>
<reference evidence="1 2" key="1">
    <citation type="submission" date="2024-01" db="EMBL/GenBank/DDBJ databases">
        <title>The complete chloroplast genome sequence of Lithospermum erythrorhizon: insights into the phylogenetic relationship among Boraginaceae species and the maternal lineages of purple gromwells.</title>
        <authorList>
            <person name="Okada T."/>
            <person name="Watanabe K."/>
        </authorList>
    </citation>
    <scope>NUCLEOTIDE SEQUENCE [LARGE SCALE GENOMIC DNA]</scope>
</reference>
<keyword evidence="2" id="KW-1185">Reference proteome</keyword>
<dbReference type="PANTHER" id="PTHR35505:SF1">
    <property type="entry name" value="SNF2 DOMAIN PROTEIN"/>
    <property type="match status" value="1"/>
</dbReference>
<evidence type="ECO:0000313" key="1">
    <source>
        <dbReference type="EMBL" id="GAA0187287.1"/>
    </source>
</evidence>
<dbReference type="EMBL" id="BAABME010014567">
    <property type="protein sequence ID" value="GAA0187287.1"/>
    <property type="molecule type" value="Genomic_DNA"/>
</dbReference>
<dbReference type="PANTHER" id="PTHR35505">
    <property type="entry name" value="OS01G0600300 PROTEIN"/>
    <property type="match status" value="1"/>
</dbReference>
<organism evidence="1 2">
    <name type="scientific">Lithospermum erythrorhizon</name>
    <name type="common">Purple gromwell</name>
    <name type="synonym">Lithospermum officinale var. erythrorhizon</name>
    <dbReference type="NCBI Taxonomy" id="34254"/>
    <lineage>
        <taxon>Eukaryota</taxon>
        <taxon>Viridiplantae</taxon>
        <taxon>Streptophyta</taxon>
        <taxon>Embryophyta</taxon>
        <taxon>Tracheophyta</taxon>
        <taxon>Spermatophyta</taxon>
        <taxon>Magnoliopsida</taxon>
        <taxon>eudicotyledons</taxon>
        <taxon>Gunneridae</taxon>
        <taxon>Pentapetalae</taxon>
        <taxon>asterids</taxon>
        <taxon>lamiids</taxon>
        <taxon>Boraginales</taxon>
        <taxon>Boraginaceae</taxon>
        <taxon>Boraginoideae</taxon>
        <taxon>Lithospermeae</taxon>
        <taxon>Lithospermum</taxon>
    </lineage>
</organism>
<gene>
    <name evidence="1" type="ORF">LIER_34575</name>
</gene>
<dbReference type="Proteomes" id="UP001454036">
    <property type="component" value="Unassembled WGS sequence"/>
</dbReference>
<evidence type="ECO:0000313" key="2">
    <source>
        <dbReference type="Proteomes" id="UP001454036"/>
    </source>
</evidence>
<comment type="caution">
    <text evidence="1">The sequence shown here is derived from an EMBL/GenBank/DDBJ whole genome shotgun (WGS) entry which is preliminary data.</text>
</comment>
<accession>A0AAV3S3E1</accession>